<accession>A0A1I7FXG7</accession>
<dbReference type="Proteomes" id="UP000183508">
    <property type="component" value="Unassembled WGS sequence"/>
</dbReference>
<gene>
    <name evidence="1" type="ORF">SAMN05421543_101497</name>
</gene>
<evidence type="ECO:0000313" key="2">
    <source>
        <dbReference type="Proteomes" id="UP000183508"/>
    </source>
</evidence>
<dbReference type="EMBL" id="FPBV01000001">
    <property type="protein sequence ID" value="SFU40776.1"/>
    <property type="molecule type" value="Genomic_DNA"/>
</dbReference>
<keyword evidence="2" id="KW-1185">Reference proteome</keyword>
<dbReference type="OrthoDB" id="9834389at2"/>
<dbReference type="STRING" id="392015.SAMN05421543_101497"/>
<proteinExistence type="predicted"/>
<dbReference type="AlphaFoldDB" id="A0A1I7FXG7"/>
<evidence type="ECO:0000313" key="1">
    <source>
        <dbReference type="EMBL" id="SFU40776.1"/>
    </source>
</evidence>
<protein>
    <submittedName>
        <fullName evidence="1">Uncharacterized protein</fullName>
    </submittedName>
</protein>
<organism evidence="1 2">
    <name type="scientific">Alicyclobacillus macrosporangiidus</name>
    <dbReference type="NCBI Taxonomy" id="392015"/>
    <lineage>
        <taxon>Bacteria</taxon>
        <taxon>Bacillati</taxon>
        <taxon>Bacillota</taxon>
        <taxon>Bacilli</taxon>
        <taxon>Bacillales</taxon>
        <taxon>Alicyclobacillaceae</taxon>
        <taxon>Alicyclobacillus</taxon>
    </lineage>
</organism>
<sequence>MALVGYIYPGEMFLEYGGDGVTVLQWDCNITGSPIPVYSTGSEAGSSHISIYFFHTSFPTFGYIPMDILGVRHNYDPVSLHPNYWDNILGYTNCPVFAIRHNTTIYDTQGYKKTDIPAGYHVALTPGNQMNAGQQSSHWGWMSIDFYNIGSGWQRFDGFIDAMPNTYGLGSNAVLDYGLN</sequence>
<reference evidence="2" key="1">
    <citation type="submission" date="2016-10" db="EMBL/GenBank/DDBJ databases">
        <authorList>
            <person name="Varghese N."/>
        </authorList>
    </citation>
    <scope>NUCLEOTIDE SEQUENCE [LARGE SCALE GENOMIC DNA]</scope>
    <source>
        <strain evidence="2">DSM 17980</strain>
    </source>
</reference>
<dbReference type="RefSeq" id="WP_074949151.1">
    <property type="nucleotide sequence ID" value="NZ_FPBV01000001.1"/>
</dbReference>
<name>A0A1I7FXG7_9BACL</name>